<feature type="compositionally biased region" description="Polar residues" evidence="2">
    <location>
        <begin position="759"/>
        <end position="777"/>
    </location>
</feature>
<dbReference type="InterPro" id="IPR050231">
    <property type="entry name" value="Iron_ascorbate_oxido_reductase"/>
</dbReference>
<evidence type="ECO:0000313" key="4">
    <source>
        <dbReference type="EMBL" id="OLP94624.1"/>
    </source>
</evidence>
<reference evidence="4 5" key="1">
    <citation type="submission" date="2016-02" db="EMBL/GenBank/DDBJ databases">
        <title>Genome analysis of coral dinoflagellate symbionts highlights evolutionary adaptations to a symbiotic lifestyle.</title>
        <authorList>
            <person name="Aranda M."/>
            <person name="Li Y."/>
            <person name="Liew Y.J."/>
            <person name="Baumgarten S."/>
            <person name="Simakov O."/>
            <person name="Wilson M."/>
            <person name="Piel J."/>
            <person name="Ashoor H."/>
            <person name="Bougouffa S."/>
            <person name="Bajic V.B."/>
            <person name="Ryu T."/>
            <person name="Ravasi T."/>
            <person name="Bayer T."/>
            <person name="Micklem G."/>
            <person name="Kim H."/>
            <person name="Bhak J."/>
            <person name="Lajeunesse T.C."/>
            <person name="Voolstra C.R."/>
        </authorList>
    </citation>
    <scope>NUCLEOTIDE SEQUENCE [LARGE SCALE GENOMIC DNA]</scope>
    <source>
        <strain evidence="4 5">CCMP2467</strain>
    </source>
</reference>
<feature type="region of interest" description="Disordered" evidence="2">
    <location>
        <begin position="749"/>
        <end position="882"/>
    </location>
</feature>
<dbReference type="Gene3D" id="2.60.120.330">
    <property type="entry name" value="B-lactam Antibiotic, Isopenicillin N Synthase, Chain"/>
    <property type="match status" value="1"/>
</dbReference>
<dbReference type="Pfam" id="PF03171">
    <property type="entry name" value="2OG-FeII_Oxy"/>
    <property type="match status" value="1"/>
</dbReference>
<dbReference type="OrthoDB" id="288590at2759"/>
<dbReference type="Pfam" id="PF14226">
    <property type="entry name" value="DIOX_N"/>
    <property type="match status" value="1"/>
</dbReference>
<evidence type="ECO:0000259" key="3">
    <source>
        <dbReference type="PROSITE" id="PS51471"/>
    </source>
</evidence>
<feature type="region of interest" description="Disordered" evidence="2">
    <location>
        <begin position="220"/>
        <end position="252"/>
    </location>
</feature>
<dbReference type="PANTHER" id="PTHR47990">
    <property type="entry name" value="2-OXOGLUTARATE (2OG) AND FE(II)-DEPENDENT OXYGENASE SUPERFAMILY PROTEIN-RELATED"/>
    <property type="match status" value="1"/>
</dbReference>
<feature type="compositionally biased region" description="Acidic residues" evidence="2">
    <location>
        <begin position="995"/>
        <end position="1006"/>
    </location>
</feature>
<gene>
    <name evidence="4" type="primary">GA2OX2</name>
    <name evidence="4" type="ORF">AK812_SmicGene23323</name>
</gene>
<feature type="compositionally biased region" description="Acidic residues" evidence="2">
    <location>
        <begin position="1259"/>
        <end position="1273"/>
    </location>
</feature>
<dbReference type="SUPFAM" id="SSF51197">
    <property type="entry name" value="Clavaminate synthase-like"/>
    <property type="match status" value="1"/>
</dbReference>
<feature type="region of interest" description="Disordered" evidence="2">
    <location>
        <begin position="513"/>
        <end position="551"/>
    </location>
</feature>
<dbReference type="InterPro" id="IPR044861">
    <property type="entry name" value="IPNS-like_FE2OG_OXY"/>
</dbReference>
<organism evidence="4 5">
    <name type="scientific">Symbiodinium microadriaticum</name>
    <name type="common">Dinoflagellate</name>
    <name type="synonym">Zooxanthella microadriatica</name>
    <dbReference type="NCBI Taxonomy" id="2951"/>
    <lineage>
        <taxon>Eukaryota</taxon>
        <taxon>Sar</taxon>
        <taxon>Alveolata</taxon>
        <taxon>Dinophyceae</taxon>
        <taxon>Suessiales</taxon>
        <taxon>Symbiodiniaceae</taxon>
        <taxon>Symbiodinium</taxon>
    </lineage>
</organism>
<feature type="compositionally biased region" description="Basic and acidic residues" evidence="2">
    <location>
        <begin position="536"/>
        <end position="545"/>
    </location>
</feature>
<feature type="compositionally biased region" description="Acidic residues" evidence="2">
    <location>
        <begin position="862"/>
        <end position="879"/>
    </location>
</feature>
<dbReference type="EMBL" id="LSRX01000535">
    <property type="protein sequence ID" value="OLP94624.1"/>
    <property type="molecule type" value="Genomic_DNA"/>
</dbReference>
<dbReference type="PROSITE" id="PS51471">
    <property type="entry name" value="FE2OG_OXY"/>
    <property type="match status" value="1"/>
</dbReference>
<feature type="compositionally biased region" description="Acidic residues" evidence="2">
    <location>
        <begin position="817"/>
        <end position="855"/>
    </location>
</feature>
<keyword evidence="5" id="KW-1185">Reference proteome</keyword>
<keyword evidence="4" id="KW-0223">Dioxygenase</keyword>
<dbReference type="InterPro" id="IPR027443">
    <property type="entry name" value="IPNS-like_sf"/>
</dbReference>
<feature type="domain" description="Fe2OG dioxygenase" evidence="3">
    <location>
        <begin position="1534"/>
        <end position="1645"/>
    </location>
</feature>
<feature type="region of interest" description="Disordered" evidence="2">
    <location>
        <begin position="981"/>
        <end position="1016"/>
    </location>
</feature>
<evidence type="ECO:0000313" key="5">
    <source>
        <dbReference type="Proteomes" id="UP000186817"/>
    </source>
</evidence>
<sequence>MDLEAIWALTFSDDVGCFNCGCLSPTMRTLPALLVQLTLAMKVTLPPIRAEPPLILLMSDLGLAPGAMITANITVTQGSAVLMLFTKAELLSWERSLMKLPQQDLQNATSYFRSQWRQPFRHYLSVRMTVPGPTPERYVVGLFHSRGADQTFEGDMEFVNPGNQHLPLQAVYLPRIFEVSSIAFLVLVQATLIMMCSVGSGERHKLHVLLMAATGVKAKPRSHGRHPWKRLPGQEAPPQWPGLKRKSAPEDLRQRGKKYLTDTERSNQVHQEVLDFLSDTLTTASQKVAKSHLRMKAAYEEEQEVLVVHEADLALALHALRQTGSELCRRQLEIAETRARTDEAGRALDSLQPVARLVESVKVLLEKGPEDSAADGTSGTMRMLQQVLRNLGENSLADVAPKVLDMEPRLRDGFAKTVEHHLVQEITKLEETVAEAKSRCVEASQTFQRAQAAFADATRADSHAAEEVRKRKAAYEDHHRRVSTHREALMHAEEKDACFSHLVAPFTIKASSVHDKSESDSGEGSTSAPETPHAAGRWEHEERPTPPKPVRCMDEQDLACAFKALELAAKANTYHALAQTGEVAEWKLQACSFLSDLHGLFELPLPELMRSQCHLNKTKSQPHDAILSVCNDSTWNQQTFPGLRCGCTDPLILMGGWKEEAKAKLKALDFLQGEWTNAQKAGETYVVAGATIRIDNAKGSRTFQNWLVWEERWHTFKWGKSGRYYLDKFRPHDKEVQWTFYGTNGGGKSFRWKRDESPTMRNEQSQETESVRTTGPAQNGAEVLALAPRPKPRPKRKAERPAEETAEEDSAAQAELAELEPQETEETELAAEAAEGDADVIDLEGEEATATDDVEAPTADPEAAEAEVTDTAAEDDDLLGADPGWEKERLIARKLLAQGFRPKPEEEDVTNHSTTSPYLGFEVGTDTVYTLPNACVPQGAATAKWPHTVHSMVSLGTQMKIAGAAAGASSAVGKAAGSAKQAAGGSKGASKAAESEEEDSGVEEATDSAKKDHKIKGEKKVEVGEWMDDLMEGFAELYRLAISGGQSCGDCVRKTTYPIKESILGAYDGVSAQVNPTTGARAAVGCRKPLSQYIHYHPEVLQEGDAVVVFQPGRRLGEEAQLDCEAESYVDPETGETVEITAEDSFAGIHRLVDAFEKMNGQSTLDKLCELRAQFYLHTCHKEGELVANYSSRIADLRADGVKLPDAELGWLYKEKLGLYPLRKQLLEMAFGGTEGYATIESEALRLFRDLHSQAAAEDEAEEVSEVLGEDPAGEGTERSNKKDGKQRCFDCGLPGHWAGDEGCTLPGQGLGRAKSRICSTTLSRTQSVSVCFERDSAACLDEKCTCNATGLSQCREGGLGESFAEVPTISLQSFFEAEADCSDLEELSSNLRVLDLASQLRAACEEVGFFVVTEHGVSKDLMEGFRQECTAFFRRSPQSNVLNMVCGVDSRFVWLDYVPAESEKVGASKDGSFSLGPVQGRGSLPWQLDRKELSDTWAMYYAAMEDLVFTLMKLFALAMQLPMDTFATALNEHRSSMRAIFYPSVSEEDLQAAGGTVVRSPEHTDWGCVTVLLADPAVSGLEVCDKAGHWTLLRAAEGDLVVNLGELLQWWTGGTWLATPHRVVARPESSGDRLSCPYFGLVNRGTLLQPLIPDSAGANPTTPVTAGDFFQSHEKYTRPWQERWATLEPLPAKDVFEMQAVGLEGQQFCQMGVLLYRKQEALFRFRSVYYMLLFRPMVLLSIQRNLLMEIDTQWAVYCLKEASIWFIYWQLLLTIQPLYREDSFMQFANSTPQRDTGFRIVMEPPMLPPPAVNRNANPSRVPPRPRVQVAPGPAMSNVDGFLMLQAAEWAPGELTPYFQLEAVASRLPHGQLEVLEEAGGQGPLDFRPRPTALVGCLVPAAKRRPGTPRADGHTQFLKDCGLSAGWVFTRASRHSLRHIFEHCHRAFVPRPGGLGHHGYEGYSLVLTRSGSVKVI</sequence>
<feature type="compositionally biased region" description="Low complexity" evidence="2">
    <location>
        <begin position="981"/>
        <end position="992"/>
    </location>
</feature>
<dbReference type="InterPro" id="IPR026992">
    <property type="entry name" value="DIOX_N"/>
</dbReference>
<proteinExistence type="predicted"/>
<keyword evidence="4" id="KW-0560">Oxidoreductase</keyword>
<feature type="compositionally biased region" description="Basic and acidic residues" evidence="2">
    <location>
        <begin position="1276"/>
        <end position="1285"/>
    </location>
</feature>
<feature type="region of interest" description="Disordered" evidence="2">
    <location>
        <begin position="1259"/>
        <end position="1285"/>
    </location>
</feature>
<dbReference type="InterPro" id="IPR005123">
    <property type="entry name" value="Oxoglu/Fe-dep_dioxygenase_dom"/>
</dbReference>
<protein>
    <submittedName>
        <fullName evidence="4">Gibberellin 2-beta-dioxygenase 2</fullName>
    </submittedName>
</protein>
<evidence type="ECO:0000256" key="1">
    <source>
        <dbReference type="SAM" id="Coils"/>
    </source>
</evidence>
<accession>A0A1Q9DHF9</accession>
<feature type="coiled-coil region" evidence="1">
    <location>
        <begin position="419"/>
        <end position="446"/>
    </location>
</feature>
<keyword evidence="1" id="KW-0175">Coiled coil</keyword>
<dbReference type="Proteomes" id="UP000186817">
    <property type="component" value="Unassembled WGS sequence"/>
</dbReference>
<dbReference type="GO" id="GO:0051213">
    <property type="term" value="F:dioxygenase activity"/>
    <property type="evidence" value="ECO:0007669"/>
    <property type="project" value="UniProtKB-KW"/>
</dbReference>
<evidence type="ECO:0000256" key="2">
    <source>
        <dbReference type="SAM" id="MobiDB-lite"/>
    </source>
</evidence>
<name>A0A1Q9DHF9_SYMMI</name>
<feature type="compositionally biased region" description="Basic residues" evidence="2">
    <location>
        <begin position="220"/>
        <end position="229"/>
    </location>
</feature>
<comment type="caution">
    <text evidence="4">The sequence shown here is derived from an EMBL/GenBank/DDBJ whole genome shotgun (WGS) entry which is preliminary data.</text>
</comment>